<evidence type="ECO:0000256" key="1">
    <source>
        <dbReference type="ARBA" id="ARBA00022676"/>
    </source>
</evidence>
<feature type="domain" description="Glycosyltransferase subfamily 4-like N-terminal" evidence="4">
    <location>
        <begin position="34"/>
        <end position="148"/>
    </location>
</feature>
<dbReference type="Gene3D" id="3.40.50.2000">
    <property type="entry name" value="Glycogen Phosphorylase B"/>
    <property type="match status" value="2"/>
</dbReference>
<organism evidence="5 6">
    <name type="scientific">Halorubrum californiense DSM 19288</name>
    <dbReference type="NCBI Taxonomy" id="1227465"/>
    <lineage>
        <taxon>Archaea</taxon>
        <taxon>Methanobacteriati</taxon>
        <taxon>Methanobacteriota</taxon>
        <taxon>Stenosarchaea group</taxon>
        <taxon>Halobacteria</taxon>
        <taxon>Halobacteriales</taxon>
        <taxon>Haloferacaceae</taxon>
        <taxon>Halorubrum</taxon>
    </lineage>
</organism>
<keyword evidence="2 5" id="KW-0808">Transferase</keyword>
<evidence type="ECO:0000313" key="5">
    <source>
        <dbReference type="EMBL" id="ELZ42989.1"/>
    </source>
</evidence>
<protein>
    <submittedName>
        <fullName evidence="5">Glycosyl transferase group 1</fullName>
    </submittedName>
</protein>
<accession>M0E9C5</accession>
<dbReference type="PANTHER" id="PTHR12526:SF510">
    <property type="entry name" value="D-INOSITOL 3-PHOSPHATE GLYCOSYLTRANSFERASE"/>
    <property type="match status" value="1"/>
</dbReference>
<dbReference type="Proteomes" id="UP000011586">
    <property type="component" value="Unassembled WGS sequence"/>
</dbReference>
<dbReference type="PATRIC" id="fig|1227465.4.peg.2021"/>
<dbReference type="AlphaFoldDB" id="M0E9C5"/>
<dbReference type="STRING" id="1227465.C463_10305"/>
<proteinExistence type="predicted"/>
<dbReference type="GO" id="GO:0016757">
    <property type="term" value="F:glycosyltransferase activity"/>
    <property type="evidence" value="ECO:0007669"/>
    <property type="project" value="UniProtKB-KW"/>
</dbReference>
<dbReference type="SUPFAM" id="SSF53756">
    <property type="entry name" value="UDP-Glycosyltransferase/glycogen phosphorylase"/>
    <property type="match status" value="1"/>
</dbReference>
<keyword evidence="6" id="KW-1185">Reference proteome</keyword>
<evidence type="ECO:0000256" key="2">
    <source>
        <dbReference type="ARBA" id="ARBA00022679"/>
    </source>
</evidence>
<keyword evidence="1" id="KW-0328">Glycosyltransferase</keyword>
<dbReference type="Pfam" id="PF00534">
    <property type="entry name" value="Glycos_transf_1"/>
    <property type="match status" value="1"/>
</dbReference>
<dbReference type="EMBL" id="AOJK01000050">
    <property type="protein sequence ID" value="ELZ42989.1"/>
    <property type="molecule type" value="Genomic_DNA"/>
</dbReference>
<dbReference type="InterPro" id="IPR001296">
    <property type="entry name" value="Glyco_trans_1"/>
</dbReference>
<dbReference type="OrthoDB" id="131038at2157"/>
<dbReference type="Pfam" id="PF13439">
    <property type="entry name" value="Glyco_transf_4"/>
    <property type="match status" value="1"/>
</dbReference>
<dbReference type="PANTHER" id="PTHR12526">
    <property type="entry name" value="GLYCOSYLTRANSFERASE"/>
    <property type="match status" value="1"/>
</dbReference>
<gene>
    <name evidence="5" type="ORF">C463_10305</name>
</gene>
<name>M0E9C5_9EURY</name>
<dbReference type="RefSeq" id="WP_008443358.1">
    <property type="nucleotide sequence ID" value="NZ_AOJK01000050.1"/>
</dbReference>
<dbReference type="CDD" id="cd03801">
    <property type="entry name" value="GT4_PimA-like"/>
    <property type="match status" value="1"/>
</dbReference>
<evidence type="ECO:0000259" key="3">
    <source>
        <dbReference type="Pfam" id="PF00534"/>
    </source>
</evidence>
<evidence type="ECO:0000259" key="4">
    <source>
        <dbReference type="Pfam" id="PF13439"/>
    </source>
</evidence>
<dbReference type="InterPro" id="IPR028098">
    <property type="entry name" value="Glyco_trans_4-like_N"/>
</dbReference>
<sequence length="369" mass="39427">MNVGFALYGSLDEQSGGFRYDRKLVAGLRAAGDTVEVVELPWRAYPRGLLDNALPGVRDRLRVDVDVLLQDELAHPSLLRANRDLPYPVVSVVHHLRASEPRRLSPLYRAVERRYLATVDGVVCNSAATRDAVAALGVDPAATVVAPPAGDRFDPAINDDAIEARAASLGGPDPGPLRVAFVGNVEPRKGLDTLVAGVDRADTAVDLTVVGRVVDEGHVADVRRIVRERGLDDHVRFAGRLSDAELADALRGSHVLAVPSRYEGFGIVYLEGMSFGLPAIASRAGGAGETVADGETGVLVDPDDPAAVARALDEFAGDPDRLAAMGRAARRRYERHPDWAESTARVRRLLAEIVDDPEAVDAPDPEVAT</sequence>
<feature type="domain" description="Glycosyl transferase family 1" evidence="3">
    <location>
        <begin position="175"/>
        <end position="332"/>
    </location>
</feature>
<reference evidence="5 6" key="1">
    <citation type="journal article" date="2014" name="PLoS Genet.">
        <title>Phylogenetically driven sequencing of extremely halophilic archaea reveals strategies for static and dynamic osmo-response.</title>
        <authorList>
            <person name="Becker E.A."/>
            <person name="Seitzer P.M."/>
            <person name="Tritt A."/>
            <person name="Larsen D."/>
            <person name="Krusor M."/>
            <person name="Yao A.I."/>
            <person name="Wu D."/>
            <person name="Madern D."/>
            <person name="Eisen J.A."/>
            <person name="Darling A.E."/>
            <person name="Facciotti M.T."/>
        </authorList>
    </citation>
    <scope>NUCLEOTIDE SEQUENCE [LARGE SCALE GENOMIC DNA]</scope>
    <source>
        <strain evidence="5 6">DSM 19288</strain>
    </source>
</reference>
<evidence type="ECO:0000313" key="6">
    <source>
        <dbReference type="Proteomes" id="UP000011586"/>
    </source>
</evidence>
<comment type="caution">
    <text evidence="5">The sequence shown here is derived from an EMBL/GenBank/DDBJ whole genome shotgun (WGS) entry which is preliminary data.</text>
</comment>